<reference evidence="1 2" key="1">
    <citation type="journal article" date="2020" name="Nature">
        <title>Bacterial chemolithoautotrophy via manganese oxidation.</title>
        <authorList>
            <person name="Yu H."/>
            <person name="Leadbetter J.R."/>
        </authorList>
    </citation>
    <scope>NUCLEOTIDE SEQUENCE [LARGE SCALE GENOMIC DNA]</scope>
    <source>
        <strain evidence="1 2">Mn-1</strain>
    </source>
</reference>
<evidence type="ECO:0000313" key="2">
    <source>
        <dbReference type="Proteomes" id="UP000534783"/>
    </source>
</evidence>
<dbReference type="Proteomes" id="UP000534783">
    <property type="component" value="Unassembled WGS sequence"/>
</dbReference>
<proteinExistence type="predicted"/>
<organism evidence="1 2">
    <name type="scientific">Candidatus Manganitrophus noduliformans</name>
    <dbReference type="NCBI Taxonomy" id="2606439"/>
    <lineage>
        <taxon>Bacteria</taxon>
        <taxon>Pseudomonadati</taxon>
        <taxon>Nitrospirota</taxon>
        <taxon>Nitrospiria</taxon>
        <taxon>Candidatus Troglogloeales</taxon>
        <taxon>Candidatus Manganitrophaceae</taxon>
        <taxon>Candidatus Manganitrophus</taxon>
    </lineage>
</organism>
<name>A0A7X6IAY2_9BACT</name>
<keyword evidence="2" id="KW-1185">Reference proteome</keyword>
<dbReference type="AlphaFoldDB" id="A0A7X6IAY2"/>
<sequence>MRCLRCRGMMVEERVFTMEGGIAMARCVCCGDLIDPVVIRNRSVPCSAEARGGRHYRLGIA</sequence>
<gene>
    <name evidence="1" type="ORF">MNODULE_08820</name>
</gene>
<accession>A0A7X6IAY2</accession>
<dbReference type="EMBL" id="VTOW01000001">
    <property type="protein sequence ID" value="NKE70839.1"/>
    <property type="molecule type" value="Genomic_DNA"/>
</dbReference>
<comment type="caution">
    <text evidence="1">The sequence shown here is derived from an EMBL/GenBank/DDBJ whole genome shotgun (WGS) entry which is preliminary data.</text>
</comment>
<dbReference type="RefSeq" id="WP_168059071.1">
    <property type="nucleotide sequence ID" value="NZ_VTOW01000001.1"/>
</dbReference>
<protein>
    <submittedName>
        <fullName evidence="1">Uncharacterized protein</fullName>
    </submittedName>
</protein>
<evidence type="ECO:0000313" key="1">
    <source>
        <dbReference type="EMBL" id="NKE70839.1"/>
    </source>
</evidence>